<dbReference type="PROSITE" id="PS50041">
    <property type="entry name" value="C_TYPE_LECTIN_2"/>
    <property type="match status" value="1"/>
</dbReference>
<protein>
    <recommendedName>
        <fullName evidence="2">C-type lectin domain-containing protein</fullName>
    </recommendedName>
</protein>
<reference evidence="3" key="1">
    <citation type="submission" date="2020-09" db="EMBL/GenBank/DDBJ databases">
        <authorList>
            <person name="Kikuchi T."/>
        </authorList>
    </citation>
    <scope>NUCLEOTIDE SEQUENCE</scope>
    <source>
        <strain evidence="3">SH1</strain>
    </source>
</reference>
<dbReference type="Gene3D" id="3.10.100.10">
    <property type="entry name" value="Mannose-Binding Protein A, subunit A"/>
    <property type="match status" value="1"/>
</dbReference>
<dbReference type="InterPro" id="IPR001304">
    <property type="entry name" value="C-type_lectin-like"/>
</dbReference>
<proteinExistence type="predicted"/>
<dbReference type="Pfam" id="PF00059">
    <property type="entry name" value="Lectin_C"/>
    <property type="match status" value="1"/>
</dbReference>
<dbReference type="EMBL" id="CAJFDH010000002">
    <property type="protein sequence ID" value="CAD5211558.1"/>
    <property type="molecule type" value="Genomic_DNA"/>
</dbReference>
<sequence length="189" mass="22202">MFLNIVVLFVLIVVKAEDDIEIEEPVETMEDKIRILDDKWQNRMGLQVAYLRERIEKLENAISSLNDVMLSDWINVDKEHFKLFDRNLDWNEAQVFCRLRNAQLVNIDDPEKNKMMTDLLRNGDPSITEAWIALKAQTVMETKQNQYENFTKRGLLEGCTVVDVQGKWKIRPCTKAKPFICEKLNTMHI</sequence>
<name>A0A811K6A3_9BILA</name>
<dbReference type="InterPro" id="IPR016186">
    <property type="entry name" value="C-type_lectin-like/link_sf"/>
</dbReference>
<dbReference type="SUPFAM" id="SSF56436">
    <property type="entry name" value="C-type lectin-like"/>
    <property type="match status" value="1"/>
</dbReference>
<keyword evidence="1" id="KW-0732">Signal</keyword>
<evidence type="ECO:0000256" key="1">
    <source>
        <dbReference type="SAM" id="SignalP"/>
    </source>
</evidence>
<accession>A0A811K6A3</accession>
<evidence type="ECO:0000313" key="4">
    <source>
        <dbReference type="Proteomes" id="UP000614601"/>
    </source>
</evidence>
<dbReference type="Proteomes" id="UP000783686">
    <property type="component" value="Unassembled WGS sequence"/>
</dbReference>
<dbReference type="OrthoDB" id="5853226at2759"/>
<dbReference type="AlphaFoldDB" id="A0A811K6A3"/>
<evidence type="ECO:0000259" key="2">
    <source>
        <dbReference type="PROSITE" id="PS50041"/>
    </source>
</evidence>
<gene>
    <name evidence="3" type="ORF">BOKJ2_LOCUS3754</name>
</gene>
<feature type="domain" description="C-type lectin" evidence="2">
    <location>
        <begin position="76"/>
        <end position="182"/>
    </location>
</feature>
<dbReference type="InterPro" id="IPR016187">
    <property type="entry name" value="CTDL_fold"/>
</dbReference>
<keyword evidence="4" id="KW-1185">Reference proteome</keyword>
<feature type="signal peptide" evidence="1">
    <location>
        <begin position="1"/>
        <end position="16"/>
    </location>
</feature>
<organism evidence="3 4">
    <name type="scientific">Bursaphelenchus okinawaensis</name>
    <dbReference type="NCBI Taxonomy" id="465554"/>
    <lineage>
        <taxon>Eukaryota</taxon>
        <taxon>Metazoa</taxon>
        <taxon>Ecdysozoa</taxon>
        <taxon>Nematoda</taxon>
        <taxon>Chromadorea</taxon>
        <taxon>Rhabditida</taxon>
        <taxon>Tylenchina</taxon>
        <taxon>Tylenchomorpha</taxon>
        <taxon>Aphelenchoidea</taxon>
        <taxon>Aphelenchoididae</taxon>
        <taxon>Bursaphelenchus</taxon>
    </lineage>
</organism>
<comment type="caution">
    <text evidence="3">The sequence shown here is derived from an EMBL/GenBank/DDBJ whole genome shotgun (WGS) entry which is preliminary data.</text>
</comment>
<dbReference type="CDD" id="cd00037">
    <property type="entry name" value="CLECT"/>
    <property type="match status" value="1"/>
</dbReference>
<dbReference type="SMART" id="SM00034">
    <property type="entry name" value="CLECT"/>
    <property type="match status" value="1"/>
</dbReference>
<feature type="chain" id="PRO_5035681462" description="C-type lectin domain-containing protein" evidence="1">
    <location>
        <begin position="17"/>
        <end position="189"/>
    </location>
</feature>
<dbReference type="EMBL" id="CAJFCW020000002">
    <property type="protein sequence ID" value="CAG9093775.1"/>
    <property type="molecule type" value="Genomic_DNA"/>
</dbReference>
<dbReference type="Proteomes" id="UP000614601">
    <property type="component" value="Unassembled WGS sequence"/>
</dbReference>
<evidence type="ECO:0000313" key="3">
    <source>
        <dbReference type="EMBL" id="CAD5211558.1"/>
    </source>
</evidence>